<proteinExistence type="predicted"/>
<dbReference type="Proteomes" id="UP001055111">
    <property type="component" value="Unassembled WGS sequence"/>
</dbReference>
<reference evidence="1" key="1">
    <citation type="submission" date="2022-09" db="EMBL/GenBank/DDBJ databases">
        <title>Isolation and characterization of 3-chlorobenzoate degrading bacteria from soils in Shizuoka.</title>
        <authorList>
            <person name="Ifat A."/>
            <person name="Ogawa N."/>
            <person name="Kimbara K."/>
            <person name="Moriuchi R."/>
            <person name="Dohra H."/>
            <person name="Shintani M."/>
        </authorList>
    </citation>
    <scope>NUCLEOTIDE SEQUENCE</scope>
    <source>
        <strain evidence="1">19CS4-2</strain>
    </source>
</reference>
<evidence type="ECO:0000313" key="1">
    <source>
        <dbReference type="EMBL" id="GJH30381.1"/>
    </source>
</evidence>
<dbReference type="EMBL" id="BPUS01000036">
    <property type="protein sequence ID" value="GJH30381.1"/>
    <property type="molecule type" value="Genomic_DNA"/>
</dbReference>
<comment type="caution">
    <text evidence="1">The sequence shown here is derived from an EMBL/GenBank/DDBJ whole genome shotgun (WGS) entry which is preliminary data.</text>
</comment>
<organism evidence="1 2">
    <name type="scientific">Caballeronia novacaledonica</name>
    <dbReference type="NCBI Taxonomy" id="1544861"/>
    <lineage>
        <taxon>Bacteria</taxon>
        <taxon>Pseudomonadati</taxon>
        <taxon>Pseudomonadota</taxon>
        <taxon>Betaproteobacteria</taxon>
        <taxon>Burkholderiales</taxon>
        <taxon>Burkholderiaceae</taxon>
        <taxon>Caballeronia</taxon>
    </lineage>
</organism>
<name>A0AA37IIE1_9BURK</name>
<sequence length="278" mass="30660">MARNPLALAALYKEGLGRLWQNQKQAADALGTFGVKREDVNRALRLSSMPADALILFADCGINGRTARELIRIERAIGRAALEERAQAISKEGKSRTELVLLLEGLSPLPPKRRRTPEVDLPAIRAQQYVDGIATNKWSTMTEAAKTQGWGKERLYMSAILSDLSPVITGLFEQKRFSLRNGETLLALIRTLGISKVTQNARKLAEQPGRRSSKEILNYLAGGPADADCKVKVQVAGDMVTFSFSFKARATRRNLVDVDQLQSLASFALGNLVELNRR</sequence>
<accession>A0AA37IIE1</accession>
<dbReference type="AlphaFoldDB" id="A0AA37IIE1"/>
<dbReference type="Gene3D" id="1.10.10.2830">
    <property type="match status" value="1"/>
</dbReference>
<gene>
    <name evidence="1" type="ORF">CBA19CS42_37715</name>
</gene>
<dbReference type="RefSeq" id="WP_238218028.1">
    <property type="nucleotide sequence ID" value="NZ_BPUS01000036.1"/>
</dbReference>
<protein>
    <submittedName>
        <fullName evidence="1">Uncharacterized protein</fullName>
    </submittedName>
</protein>
<evidence type="ECO:0000313" key="2">
    <source>
        <dbReference type="Proteomes" id="UP001055111"/>
    </source>
</evidence>